<proteinExistence type="predicted"/>
<keyword evidence="3" id="KW-1185">Reference proteome</keyword>
<protein>
    <recommendedName>
        <fullName evidence="1">DUF7718 domain-containing protein</fullName>
    </recommendedName>
</protein>
<dbReference type="Pfam" id="PF24839">
    <property type="entry name" value="DUF7718"/>
    <property type="match status" value="1"/>
</dbReference>
<dbReference type="AlphaFoldDB" id="A0AAV3UPL8"/>
<dbReference type="EMBL" id="BAABKX010000022">
    <property type="protein sequence ID" value="GAA5062394.1"/>
    <property type="molecule type" value="Genomic_DNA"/>
</dbReference>
<organism evidence="2 3">
    <name type="scientific">Haladaptatus pallidirubidus</name>
    <dbReference type="NCBI Taxonomy" id="1008152"/>
    <lineage>
        <taxon>Archaea</taxon>
        <taxon>Methanobacteriati</taxon>
        <taxon>Methanobacteriota</taxon>
        <taxon>Stenosarchaea group</taxon>
        <taxon>Halobacteria</taxon>
        <taxon>Halobacteriales</taxon>
        <taxon>Haladaptataceae</taxon>
        <taxon>Haladaptatus</taxon>
    </lineage>
</organism>
<gene>
    <name evidence="2" type="ORF">GCM10025751_49690</name>
</gene>
<dbReference type="InterPro" id="IPR056135">
    <property type="entry name" value="DUF7718"/>
</dbReference>
<feature type="domain" description="DUF7718" evidence="1">
    <location>
        <begin position="30"/>
        <end position="101"/>
    </location>
</feature>
<sequence>MAGPQNFEDNLGTWRGRTYLMAVRGTPDYFDPDDFSVNVYYKDAATESSIDIARVDTSHGYTHMDRLFRDPKDKKPVDWDIWEAIDHFEEYWPRYAKQFEKSWG</sequence>
<reference evidence="2 3" key="1">
    <citation type="journal article" date="2019" name="Int. J. Syst. Evol. Microbiol.">
        <title>The Global Catalogue of Microorganisms (GCM) 10K type strain sequencing project: providing services to taxonomists for standard genome sequencing and annotation.</title>
        <authorList>
            <consortium name="The Broad Institute Genomics Platform"/>
            <consortium name="The Broad Institute Genome Sequencing Center for Infectious Disease"/>
            <person name="Wu L."/>
            <person name="Ma J."/>
        </authorList>
    </citation>
    <scope>NUCLEOTIDE SEQUENCE [LARGE SCALE GENOMIC DNA]</scope>
    <source>
        <strain evidence="2 3">JCM 17504</strain>
    </source>
</reference>
<dbReference type="RefSeq" id="WP_227777955.1">
    <property type="nucleotide sequence ID" value="NZ_BAABKX010000022.1"/>
</dbReference>
<comment type="caution">
    <text evidence="2">The sequence shown here is derived from an EMBL/GenBank/DDBJ whole genome shotgun (WGS) entry which is preliminary data.</text>
</comment>
<name>A0AAV3UPL8_9EURY</name>
<evidence type="ECO:0000313" key="2">
    <source>
        <dbReference type="EMBL" id="GAA5062394.1"/>
    </source>
</evidence>
<dbReference type="GeneID" id="68616307"/>
<dbReference type="Proteomes" id="UP001501729">
    <property type="component" value="Unassembled WGS sequence"/>
</dbReference>
<accession>A0AAV3UPL8</accession>
<evidence type="ECO:0000259" key="1">
    <source>
        <dbReference type="Pfam" id="PF24839"/>
    </source>
</evidence>
<evidence type="ECO:0000313" key="3">
    <source>
        <dbReference type="Proteomes" id="UP001501729"/>
    </source>
</evidence>